<dbReference type="GO" id="GO:0005737">
    <property type="term" value="C:cytoplasm"/>
    <property type="evidence" value="ECO:0007669"/>
    <property type="project" value="UniProtKB-SubCell"/>
</dbReference>
<dbReference type="InterPro" id="IPR003775">
    <property type="entry name" value="Flagellar_assembly_factor_FliW"/>
</dbReference>
<proteinExistence type="inferred from homology"/>
<dbReference type="NCBIfam" id="NF009793">
    <property type="entry name" value="PRK13285.1-1"/>
    <property type="match status" value="1"/>
</dbReference>
<accession>A0A7M3MI01</accession>
<dbReference type="SUPFAM" id="SSF141457">
    <property type="entry name" value="BH3618-like"/>
    <property type="match status" value="1"/>
</dbReference>
<comment type="similarity">
    <text evidence="4">Belongs to the FliW family.</text>
</comment>
<evidence type="ECO:0000313" key="6">
    <source>
        <dbReference type="Proteomes" id="UP000448292"/>
    </source>
</evidence>
<keyword evidence="5" id="KW-0969">Cilium</keyword>
<comment type="subunit">
    <text evidence="4">Interacts with translational regulator CsrA and flagellin(s).</text>
</comment>
<dbReference type="Pfam" id="PF02623">
    <property type="entry name" value="FliW"/>
    <property type="match status" value="1"/>
</dbReference>
<keyword evidence="5" id="KW-0282">Flagellum</keyword>
<dbReference type="PANTHER" id="PTHR39190">
    <property type="entry name" value="FLAGELLAR ASSEMBLY FACTOR FLIW"/>
    <property type="match status" value="1"/>
</dbReference>
<dbReference type="HAMAP" id="MF_01185">
    <property type="entry name" value="FliW"/>
    <property type="match status" value="1"/>
</dbReference>
<sequence length="154" mass="17129">MAANEEKVIDTRMGERTVDLSKVLSFPRGIIGFENHREFVLLQLKEDSPFLMLQAMDDPRVGLMVADPFSFTTDYEIKVADAEQKLLQIDDPTEVAVLVTVTIPHGAPERTALNLSGPILVNYAARIGLQVPQVDTKYPSKLFLSDLAKEQKEG</sequence>
<keyword evidence="4" id="KW-0143">Chaperone</keyword>
<evidence type="ECO:0000256" key="2">
    <source>
        <dbReference type="ARBA" id="ARBA00022795"/>
    </source>
</evidence>
<keyword evidence="2 4" id="KW-1005">Bacterial flagellum biogenesis</keyword>
<dbReference type="AlphaFoldDB" id="A0A7M3MI01"/>
<dbReference type="Proteomes" id="UP000448292">
    <property type="component" value="Unassembled WGS sequence"/>
</dbReference>
<dbReference type="RefSeq" id="WP_144302093.1">
    <property type="nucleotide sequence ID" value="NZ_QMIE01000003.1"/>
</dbReference>
<keyword evidence="1 4" id="KW-0963">Cytoplasm</keyword>
<dbReference type="PANTHER" id="PTHR39190:SF1">
    <property type="entry name" value="FLAGELLAR ASSEMBLY FACTOR FLIW"/>
    <property type="match status" value="1"/>
</dbReference>
<dbReference type="InterPro" id="IPR024046">
    <property type="entry name" value="Flagellar_assmbl_FliW_dom_sf"/>
</dbReference>
<comment type="subcellular location">
    <subcellularLocation>
        <location evidence="4">Cytoplasm</location>
    </subcellularLocation>
</comment>
<organism evidence="5 6">
    <name type="scientific">Oceanidesulfovibrio indonesiensis</name>
    <dbReference type="NCBI Taxonomy" id="54767"/>
    <lineage>
        <taxon>Bacteria</taxon>
        <taxon>Pseudomonadati</taxon>
        <taxon>Thermodesulfobacteriota</taxon>
        <taxon>Desulfovibrionia</taxon>
        <taxon>Desulfovibrionales</taxon>
        <taxon>Desulfovibrionaceae</taxon>
        <taxon>Oceanidesulfovibrio</taxon>
    </lineage>
</organism>
<keyword evidence="6" id="KW-1185">Reference proteome</keyword>
<dbReference type="EMBL" id="QMIE01000003">
    <property type="protein sequence ID" value="TVM18823.1"/>
    <property type="molecule type" value="Genomic_DNA"/>
</dbReference>
<gene>
    <name evidence="4 5" type="primary">fliW</name>
    <name evidence="5" type="ORF">DPQ33_04980</name>
</gene>
<comment type="function">
    <text evidence="4">Acts as an anti-CsrA protein, binds CsrA and prevents it from repressing translation of its target genes, one of which is flagellin. Binds to flagellin and participates in the assembly of the flagellum.</text>
</comment>
<evidence type="ECO:0000256" key="3">
    <source>
        <dbReference type="ARBA" id="ARBA00022845"/>
    </source>
</evidence>
<evidence type="ECO:0000256" key="4">
    <source>
        <dbReference type="HAMAP-Rule" id="MF_01185"/>
    </source>
</evidence>
<dbReference type="Gene3D" id="2.30.290.10">
    <property type="entry name" value="BH3618-like"/>
    <property type="match status" value="1"/>
</dbReference>
<comment type="caution">
    <text evidence="5">The sequence shown here is derived from an EMBL/GenBank/DDBJ whole genome shotgun (WGS) entry which is preliminary data.</text>
</comment>
<dbReference type="GO" id="GO:0006417">
    <property type="term" value="P:regulation of translation"/>
    <property type="evidence" value="ECO:0007669"/>
    <property type="project" value="UniProtKB-KW"/>
</dbReference>
<evidence type="ECO:0000256" key="1">
    <source>
        <dbReference type="ARBA" id="ARBA00022490"/>
    </source>
</evidence>
<dbReference type="GO" id="GO:0044780">
    <property type="term" value="P:bacterial-type flagellum assembly"/>
    <property type="evidence" value="ECO:0007669"/>
    <property type="project" value="UniProtKB-UniRule"/>
</dbReference>
<name>A0A7M3MI01_9BACT</name>
<keyword evidence="5" id="KW-0966">Cell projection</keyword>
<keyword evidence="3 4" id="KW-0810">Translation regulation</keyword>
<dbReference type="OrthoDB" id="9801235at2"/>
<evidence type="ECO:0000313" key="5">
    <source>
        <dbReference type="EMBL" id="TVM18823.1"/>
    </source>
</evidence>
<protein>
    <recommendedName>
        <fullName evidence="4">Flagellar assembly factor FliW</fullName>
    </recommendedName>
</protein>
<reference evidence="5 6" key="1">
    <citation type="submission" date="2018-06" db="EMBL/GenBank/DDBJ databases">
        <title>Complete genome of Desulfovibrio indonesiensis P37SLT.</title>
        <authorList>
            <person name="Crispim J.S."/>
            <person name="Vidigal P.M.P."/>
            <person name="Silva L.C.F."/>
            <person name="Laguardia C.N."/>
            <person name="Araujo L.C."/>
            <person name="Dias R.S."/>
            <person name="Sousa M.P."/>
            <person name="Paula S.O."/>
            <person name="Silva C."/>
        </authorList>
    </citation>
    <scope>NUCLEOTIDE SEQUENCE [LARGE SCALE GENOMIC DNA]</scope>
    <source>
        <strain evidence="5 6">P37SLT</strain>
    </source>
</reference>